<sequence>MTNEPEVFSITGAQTSLSQDQSGRQRRYLISMGLRTACFVGGILAEGVLRWVLIFGAVALPYFAVVIANAGRERGNWFGSGDFVSGNTDAIEAPPTTLH</sequence>
<accession>A0A6J5YSS3</accession>
<dbReference type="EMBL" id="CAFBPK010000003">
    <property type="protein sequence ID" value="CAB5011320.1"/>
    <property type="molecule type" value="Genomic_DNA"/>
</dbReference>
<gene>
    <name evidence="4" type="ORF">UFOPK2648_01321</name>
    <name evidence="5" type="ORF">UFOPK3037_01360</name>
    <name evidence="6" type="ORF">UFOPK3278_01187</name>
    <name evidence="2" type="ORF">UFOPK3406_00323</name>
    <name evidence="3" type="ORF">UFOPK3925_00588</name>
    <name evidence="7" type="ORF">UFOPK4097_00334</name>
    <name evidence="8" type="ORF">UFOPK4301_01223</name>
</gene>
<evidence type="ECO:0000313" key="2">
    <source>
        <dbReference type="EMBL" id="CAB4332586.1"/>
    </source>
</evidence>
<evidence type="ECO:0000313" key="7">
    <source>
        <dbReference type="EMBL" id="CAB5011320.1"/>
    </source>
</evidence>
<dbReference type="EMBL" id="CAESAI010000004">
    <property type="protein sequence ID" value="CAB4332586.1"/>
    <property type="molecule type" value="Genomic_DNA"/>
</dbReference>
<dbReference type="EMBL" id="CAESAD010000002">
    <property type="protein sequence ID" value="CAB4335999.1"/>
    <property type="molecule type" value="Genomic_DNA"/>
</dbReference>
<evidence type="ECO:0000256" key="1">
    <source>
        <dbReference type="SAM" id="Phobius"/>
    </source>
</evidence>
<evidence type="ECO:0000313" key="8">
    <source>
        <dbReference type="EMBL" id="CAB5054480.1"/>
    </source>
</evidence>
<organism evidence="2">
    <name type="scientific">freshwater metagenome</name>
    <dbReference type="NCBI Taxonomy" id="449393"/>
    <lineage>
        <taxon>unclassified sequences</taxon>
        <taxon>metagenomes</taxon>
        <taxon>ecological metagenomes</taxon>
    </lineage>
</organism>
<keyword evidence="1" id="KW-0812">Transmembrane</keyword>
<evidence type="ECO:0000313" key="6">
    <source>
        <dbReference type="EMBL" id="CAB4850193.1"/>
    </source>
</evidence>
<protein>
    <submittedName>
        <fullName evidence="2">Unannotated protein</fullName>
    </submittedName>
</protein>
<dbReference type="EMBL" id="CAEZYC010000109">
    <property type="protein sequence ID" value="CAB4719005.1"/>
    <property type="molecule type" value="Genomic_DNA"/>
</dbReference>
<dbReference type="EMBL" id="CAFBIX010000061">
    <property type="protein sequence ID" value="CAB4850193.1"/>
    <property type="molecule type" value="Genomic_DNA"/>
</dbReference>
<dbReference type="InterPro" id="IPR021449">
    <property type="entry name" value="DUF3099"/>
</dbReference>
<reference evidence="2" key="1">
    <citation type="submission" date="2020-05" db="EMBL/GenBank/DDBJ databases">
        <authorList>
            <person name="Chiriac C."/>
            <person name="Salcher M."/>
            <person name="Ghai R."/>
            <person name="Kavagutti S V."/>
        </authorList>
    </citation>
    <scope>NUCLEOTIDE SEQUENCE</scope>
</reference>
<evidence type="ECO:0000313" key="3">
    <source>
        <dbReference type="EMBL" id="CAB4335999.1"/>
    </source>
</evidence>
<keyword evidence="1" id="KW-0472">Membrane</keyword>
<dbReference type="EMBL" id="CAFBQG010000185">
    <property type="protein sequence ID" value="CAB5054480.1"/>
    <property type="molecule type" value="Genomic_DNA"/>
</dbReference>
<evidence type="ECO:0000313" key="4">
    <source>
        <dbReference type="EMBL" id="CAB4719005.1"/>
    </source>
</evidence>
<dbReference type="AlphaFoldDB" id="A0A6J5YSS3"/>
<proteinExistence type="predicted"/>
<evidence type="ECO:0000313" key="5">
    <source>
        <dbReference type="EMBL" id="CAB4811799.1"/>
    </source>
</evidence>
<keyword evidence="1" id="KW-1133">Transmembrane helix</keyword>
<dbReference type="Pfam" id="PF11298">
    <property type="entry name" value="DUF3099"/>
    <property type="match status" value="1"/>
</dbReference>
<name>A0A6J5YSS3_9ZZZZ</name>
<feature type="transmembrane region" description="Helical" evidence="1">
    <location>
        <begin position="51"/>
        <end position="70"/>
    </location>
</feature>
<dbReference type="EMBL" id="CAFAAO010000021">
    <property type="protein sequence ID" value="CAB4811799.1"/>
    <property type="molecule type" value="Genomic_DNA"/>
</dbReference>